<feature type="domain" description="Sulfotransferase" evidence="3">
    <location>
        <begin position="4"/>
        <end position="203"/>
    </location>
</feature>
<accession>A0AAE3HP23</accession>
<dbReference type="PANTHER" id="PTHR10605:SF56">
    <property type="entry name" value="BIFUNCTIONAL HEPARAN SULFATE N-DEACETYLASE_N-SULFOTRANSFERASE"/>
    <property type="match status" value="1"/>
</dbReference>
<evidence type="ECO:0000259" key="3">
    <source>
        <dbReference type="Pfam" id="PF00685"/>
    </source>
</evidence>
<keyword evidence="1" id="KW-0808">Transferase</keyword>
<sequence length="296" mass="34952">MKKPNFFILGAPKCGTTSLAYWLSKHPNVFISPHKEPHYFNDDLRFHQYSWRDFEHYLSLYEGANRNHKIVGEASTWYLLSQTAVQNIEAELGCVRYIVMLRNPVEMAPSLHGQLLLSGRENVVDFETAWHLQERRRQGKAVPWNCPDPECLQYKKACSLGEQLTRLYKTVDKCRVLPVFLEDIQKDVHGEWGRILDFLDLPMWADLDFKTENQARHWQWLWVRDIKIIYVRMLRQLGLPWLRIGLLKNLVGATIKESRRKPLSIELRRELEAEFAEDINELAKLTKRDLSHWIKG</sequence>
<name>A0AAE3HP23_9GAMM</name>
<keyword evidence="2" id="KW-0325">Glycoprotein</keyword>
<evidence type="ECO:0000313" key="5">
    <source>
        <dbReference type="Proteomes" id="UP001204445"/>
    </source>
</evidence>
<dbReference type="InterPro" id="IPR037359">
    <property type="entry name" value="NST/OST"/>
</dbReference>
<dbReference type="Pfam" id="PF00685">
    <property type="entry name" value="Sulfotransfer_1"/>
    <property type="match status" value="1"/>
</dbReference>
<evidence type="ECO:0000313" key="4">
    <source>
        <dbReference type="EMBL" id="MCS3904367.1"/>
    </source>
</evidence>
<evidence type="ECO:0000256" key="2">
    <source>
        <dbReference type="ARBA" id="ARBA00023180"/>
    </source>
</evidence>
<keyword evidence="5" id="KW-1185">Reference proteome</keyword>
<evidence type="ECO:0000256" key="1">
    <source>
        <dbReference type="ARBA" id="ARBA00022679"/>
    </source>
</evidence>
<protein>
    <recommendedName>
        <fullName evidence="3">Sulfotransferase domain-containing protein</fullName>
    </recommendedName>
</protein>
<dbReference type="Proteomes" id="UP001204445">
    <property type="component" value="Unassembled WGS sequence"/>
</dbReference>
<gene>
    <name evidence="4" type="ORF">J2T55_002403</name>
</gene>
<dbReference type="Gene3D" id="3.40.50.300">
    <property type="entry name" value="P-loop containing nucleotide triphosphate hydrolases"/>
    <property type="match status" value="1"/>
</dbReference>
<dbReference type="InterPro" id="IPR027417">
    <property type="entry name" value="P-loop_NTPase"/>
</dbReference>
<dbReference type="SUPFAM" id="SSF52540">
    <property type="entry name" value="P-loop containing nucleoside triphosphate hydrolases"/>
    <property type="match status" value="1"/>
</dbReference>
<dbReference type="InterPro" id="IPR000863">
    <property type="entry name" value="Sulfotransferase_dom"/>
</dbReference>
<dbReference type="RefSeq" id="WP_259057180.1">
    <property type="nucleotide sequence ID" value="NZ_JANUCT010000021.1"/>
</dbReference>
<reference evidence="4" key="1">
    <citation type="submission" date="2022-08" db="EMBL/GenBank/DDBJ databases">
        <title>Genomic Encyclopedia of Type Strains, Phase III (KMG-III): the genomes of soil and plant-associated and newly described type strains.</title>
        <authorList>
            <person name="Whitman W."/>
        </authorList>
    </citation>
    <scope>NUCLEOTIDE SEQUENCE</scope>
    <source>
        <strain evidence="4">HMT 1</strain>
    </source>
</reference>
<dbReference type="EMBL" id="JANUCT010000021">
    <property type="protein sequence ID" value="MCS3904367.1"/>
    <property type="molecule type" value="Genomic_DNA"/>
</dbReference>
<comment type="caution">
    <text evidence="4">The sequence shown here is derived from an EMBL/GenBank/DDBJ whole genome shotgun (WGS) entry which is preliminary data.</text>
</comment>
<dbReference type="GO" id="GO:0008146">
    <property type="term" value="F:sulfotransferase activity"/>
    <property type="evidence" value="ECO:0007669"/>
    <property type="project" value="InterPro"/>
</dbReference>
<dbReference type="PANTHER" id="PTHR10605">
    <property type="entry name" value="HEPARAN SULFATE SULFOTRANSFERASE"/>
    <property type="match status" value="1"/>
</dbReference>
<dbReference type="AlphaFoldDB" id="A0AAE3HP23"/>
<organism evidence="4 5">
    <name type="scientific">Methylohalomonas lacus</name>
    <dbReference type="NCBI Taxonomy" id="398773"/>
    <lineage>
        <taxon>Bacteria</taxon>
        <taxon>Pseudomonadati</taxon>
        <taxon>Pseudomonadota</taxon>
        <taxon>Gammaproteobacteria</taxon>
        <taxon>Methylohalomonadales</taxon>
        <taxon>Methylohalomonadaceae</taxon>
        <taxon>Methylohalomonas</taxon>
    </lineage>
</organism>
<proteinExistence type="predicted"/>